<name>A0A0M3K4C6_ANISI</name>
<reference evidence="4" key="1">
    <citation type="submission" date="2017-02" db="UniProtKB">
        <authorList>
            <consortium name="WormBaseParasite"/>
        </authorList>
    </citation>
    <scope>IDENTIFICATION</scope>
</reference>
<accession>A0A0M3K4C6</accession>
<sequence length="239" mass="26167">MLASTLPENGFQVDSMSDAYASGADEQGASGSAADSDGDSVADETASRGSQSSEAYTITNDVSLMALLSSKTTELTDQKNRVGFQSSSVLDTVPSTSTASTNNYDESDYAIATSDDQRSVTSQKEPFVEEARTTLEQRPPDSISPWMRNAGRKKSHPVWEFFKDLRAPDGTGGVICLHCDWRGDDRSPNNLKTHLKRFHEHDGVYKQFAARLAAVSFDVDSFAKVNCDKRTHRCVKSLY</sequence>
<evidence type="ECO:0000313" key="4">
    <source>
        <dbReference type="WBParaSite" id="ASIM_0001581701-mRNA-1"/>
    </source>
</evidence>
<keyword evidence="3" id="KW-1185">Reference proteome</keyword>
<feature type="compositionally biased region" description="Polar residues" evidence="1">
    <location>
        <begin position="47"/>
        <end position="56"/>
    </location>
</feature>
<evidence type="ECO:0000256" key="1">
    <source>
        <dbReference type="SAM" id="MobiDB-lite"/>
    </source>
</evidence>
<dbReference type="OrthoDB" id="5868855at2759"/>
<proteinExistence type="predicted"/>
<gene>
    <name evidence="2" type="ORF">ASIM_LOCUS15224</name>
</gene>
<organism evidence="4">
    <name type="scientific">Anisakis simplex</name>
    <name type="common">Herring worm</name>
    <dbReference type="NCBI Taxonomy" id="6269"/>
    <lineage>
        <taxon>Eukaryota</taxon>
        <taxon>Metazoa</taxon>
        <taxon>Ecdysozoa</taxon>
        <taxon>Nematoda</taxon>
        <taxon>Chromadorea</taxon>
        <taxon>Rhabditida</taxon>
        <taxon>Spirurina</taxon>
        <taxon>Ascaridomorpha</taxon>
        <taxon>Ascaridoidea</taxon>
        <taxon>Anisakidae</taxon>
        <taxon>Anisakis</taxon>
        <taxon>Anisakis simplex complex</taxon>
    </lineage>
</organism>
<dbReference type="EMBL" id="UYRR01032189">
    <property type="protein sequence ID" value="VDK54562.1"/>
    <property type="molecule type" value="Genomic_DNA"/>
</dbReference>
<evidence type="ECO:0000313" key="2">
    <source>
        <dbReference type="EMBL" id="VDK54562.1"/>
    </source>
</evidence>
<feature type="region of interest" description="Disordered" evidence="1">
    <location>
        <begin position="1"/>
        <end position="56"/>
    </location>
</feature>
<protein>
    <submittedName>
        <fullName evidence="4">BED-type domain-containing protein</fullName>
    </submittedName>
</protein>
<reference evidence="2 3" key="2">
    <citation type="submission" date="2018-11" db="EMBL/GenBank/DDBJ databases">
        <authorList>
            <consortium name="Pathogen Informatics"/>
        </authorList>
    </citation>
    <scope>NUCLEOTIDE SEQUENCE [LARGE SCALE GENOMIC DNA]</scope>
</reference>
<dbReference type="Proteomes" id="UP000267096">
    <property type="component" value="Unassembled WGS sequence"/>
</dbReference>
<dbReference type="AlphaFoldDB" id="A0A0M3K4C6"/>
<feature type="compositionally biased region" description="Low complexity" evidence="1">
    <location>
        <begin position="21"/>
        <end position="35"/>
    </location>
</feature>
<evidence type="ECO:0000313" key="3">
    <source>
        <dbReference type="Proteomes" id="UP000267096"/>
    </source>
</evidence>
<dbReference type="WBParaSite" id="ASIM_0001581701-mRNA-1">
    <property type="protein sequence ID" value="ASIM_0001581701-mRNA-1"/>
    <property type="gene ID" value="ASIM_0001581701"/>
</dbReference>